<name>A0A1G7XRX9_9FLAO</name>
<dbReference type="EMBL" id="FNCW01000009">
    <property type="protein sequence ID" value="SDG86856.1"/>
    <property type="molecule type" value="Genomic_DNA"/>
</dbReference>
<evidence type="ECO:0000313" key="3">
    <source>
        <dbReference type="Proteomes" id="UP000199296"/>
    </source>
</evidence>
<keyword evidence="1" id="KW-0812">Transmembrane</keyword>
<evidence type="ECO:0008006" key="4">
    <source>
        <dbReference type="Google" id="ProtNLM"/>
    </source>
</evidence>
<gene>
    <name evidence="2" type="ORF">SAMN04488027_10987</name>
</gene>
<protein>
    <recommendedName>
        <fullName evidence="4">DUF4258 domain-containing protein</fullName>
    </recommendedName>
</protein>
<evidence type="ECO:0000313" key="2">
    <source>
        <dbReference type="EMBL" id="SDG86856.1"/>
    </source>
</evidence>
<evidence type="ECO:0000256" key="1">
    <source>
        <dbReference type="SAM" id="Phobius"/>
    </source>
</evidence>
<reference evidence="2 3" key="1">
    <citation type="submission" date="2016-10" db="EMBL/GenBank/DDBJ databases">
        <authorList>
            <person name="de Groot N.N."/>
        </authorList>
    </citation>
    <scope>NUCLEOTIDE SEQUENCE [LARGE SCALE GENOMIC DNA]</scope>
    <source>
        <strain evidence="2 3">DSM 19803</strain>
    </source>
</reference>
<dbReference type="OrthoDB" id="1466970at2"/>
<keyword evidence="1" id="KW-1133">Transmembrane helix</keyword>
<keyword evidence="3" id="KW-1185">Reference proteome</keyword>
<dbReference type="Proteomes" id="UP000199296">
    <property type="component" value="Unassembled WGS sequence"/>
</dbReference>
<dbReference type="AlphaFoldDB" id="A0A1G7XRX9"/>
<accession>A0A1G7XRX9</accession>
<dbReference type="RefSeq" id="WP_093368301.1">
    <property type="nucleotide sequence ID" value="NZ_FNCW01000009.1"/>
</dbReference>
<sequence length="124" mass="14181">MKFIHRLGYYLSGFVVGIIMLMFFLGGKKTSCDWGLDARVLKNIRNKERILSEEALVFFKDKQIDTSSISYILEAGDVNFKKSNIEAKPCKTYQVEGEAEEQKLGLIFENCDSTAVLKRVFILK</sequence>
<organism evidence="2 3">
    <name type="scientific">Psychroflexus sediminis</name>
    <dbReference type="NCBI Taxonomy" id="470826"/>
    <lineage>
        <taxon>Bacteria</taxon>
        <taxon>Pseudomonadati</taxon>
        <taxon>Bacteroidota</taxon>
        <taxon>Flavobacteriia</taxon>
        <taxon>Flavobacteriales</taxon>
        <taxon>Flavobacteriaceae</taxon>
        <taxon>Psychroflexus</taxon>
    </lineage>
</organism>
<dbReference type="InterPro" id="IPR025354">
    <property type="entry name" value="DUF4258"/>
</dbReference>
<keyword evidence="1" id="KW-0472">Membrane</keyword>
<feature type="transmembrane region" description="Helical" evidence="1">
    <location>
        <begin position="7"/>
        <end position="26"/>
    </location>
</feature>
<dbReference type="Pfam" id="PF14076">
    <property type="entry name" value="DUF4258"/>
    <property type="match status" value="1"/>
</dbReference>
<proteinExistence type="predicted"/>
<dbReference type="STRING" id="470826.SAMN04488027_10987"/>